<dbReference type="AlphaFoldDB" id="A0A5E4M5C6"/>
<evidence type="ECO:0000313" key="1">
    <source>
        <dbReference type="EMBL" id="VVC27370.1"/>
    </source>
</evidence>
<accession>A0A5E4M5C6</accession>
<keyword evidence="2" id="KW-1185">Reference proteome</keyword>
<dbReference type="Proteomes" id="UP000325440">
    <property type="component" value="Unassembled WGS sequence"/>
</dbReference>
<name>A0A5E4M5C6_9HEMI</name>
<sequence length="119" mass="14379">MKAEKAKIEAFEVWCWRRVLKISWTEKIKNDEIFRRMNTQKSIWNTLGLRRKAWIGHVIRNSPWITTIIEGKNRRKTWKRKAQNSISEAGDGRYRNKNILGDERIISDRDKWRETPLII</sequence>
<gene>
    <name evidence="1" type="ORF">CINCED_3A022311</name>
</gene>
<organism evidence="1 2">
    <name type="scientific">Cinara cedri</name>
    <dbReference type="NCBI Taxonomy" id="506608"/>
    <lineage>
        <taxon>Eukaryota</taxon>
        <taxon>Metazoa</taxon>
        <taxon>Ecdysozoa</taxon>
        <taxon>Arthropoda</taxon>
        <taxon>Hexapoda</taxon>
        <taxon>Insecta</taxon>
        <taxon>Pterygota</taxon>
        <taxon>Neoptera</taxon>
        <taxon>Paraneoptera</taxon>
        <taxon>Hemiptera</taxon>
        <taxon>Sternorrhyncha</taxon>
        <taxon>Aphidomorpha</taxon>
        <taxon>Aphidoidea</taxon>
        <taxon>Aphididae</taxon>
        <taxon>Lachninae</taxon>
        <taxon>Cinara</taxon>
    </lineage>
</organism>
<proteinExistence type="predicted"/>
<reference evidence="1 2" key="1">
    <citation type="submission" date="2019-08" db="EMBL/GenBank/DDBJ databases">
        <authorList>
            <person name="Alioto T."/>
            <person name="Alioto T."/>
            <person name="Gomez Garrido J."/>
        </authorList>
    </citation>
    <scope>NUCLEOTIDE SEQUENCE [LARGE SCALE GENOMIC DNA]</scope>
</reference>
<evidence type="ECO:0000313" key="2">
    <source>
        <dbReference type="Proteomes" id="UP000325440"/>
    </source>
</evidence>
<dbReference type="OrthoDB" id="8196546at2759"/>
<protein>
    <submittedName>
        <fullName evidence="1">Uncharacterized protein</fullName>
    </submittedName>
</protein>
<dbReference type="EMBL" id="CABPRJ010000097">
    <property type="protein sequence ID" value="VVC27370.1"/>
    <property type="molecule type" value="Genomic_DNA"/>
</dbReference>